<sequence length="892" mass="100527">MISEKRLSQVPVANCSQSFPTVPNCSYRELLTRNLLQSAQDLCECRRMPHPTPPRTKLLTNVLVGSNPNIAFYAWQFHQTNAVEITIVNNELNPTAPVSWKSSVFGNSQYTPHRIYNSLTQVPDNKYDIFLLSCSSLQDFQNVSNEIVPFIDRDSIIVIESTGYINLEPFVSTKAQVLSIMNESDVKRVSKNVYSHEVRNKDTRIYFGSALGSKSISSNMNYHRIYKLLQTIQEDSNNHISLLKSLTPTEFMTYQWKLALPRIIFSPLMVIFETEFPQDLQTQILSKPLITGLINELFKLIKKMNCKLVKGFENELNLLKGLSESYPKKSSDKFVNSPSLVYNYYNHYDLELDLLLLQPILLSDDHKLKSPYLENLYSIMCQYHKINSNDSIFFVRKDSAKFDQYLSLDEDLKQKTYQLSQLEGSIKELERNKINLDNDIIKQEHSLKTLKQQTIENESKLSTVQYEFDKKLQILQIDYDKKLKQLNEKYQKAQSSTSSDVSIPLQQPTPGTDDHSTNRDSVVTNNLTDLADIVQYGMALNGEHQPSEVPQTIPGDAVAAPRNVSPDRYVDAPSVSLPPHVVQKELELQRREQALAMREQQQQQQQQPHYPQQPYYDQQYYAPGPTHGPGPMPGSVPPAPHQQRSYYQQPPHGLPPNGMSVTSLPLKQGYPPNKQSYPMAPGAGSMNGYHHPPPPQPRRVSSSTNTAYYDHPQQYPPYQQPPPPQPQQQPAPPSGYDNGAPIDPYLEHRFKQNPKKQNRRSNMGLNMEGIDMGGRGGMPGAAPTARKSFSSQQLNSPTSMTKRSTTTMNLSTTHPNGSYSQSSSDGNNPHHHHGSQNYSQSSSSGTSNGSNDNIPTSPSINDLNAKPLGGISQSNMPGGDKLKKKKKGIFGR</sequence>
<dbReference type="InterPro" id="IPR013328">
    <property type="entry name" value="6PGD_dom2"/>
</dbReference>
<evidence type="ECO:0000313" key="4">
    <source>
        <dbReference type="EMBL" id="EGW32428.1"/>
    </source>
</evidence>
<dbReference type="InterPro" id="IPR051402">
    <property type="entry name" value="KPR-Related"/>
</dbReference>
<feature type="compositionally biased region" description="Pro residues" evidence="2">
    <location>
        <begin position="626"/>
        <end position="640"/>
    </location>
</feature>
<feature type="coiled-coil region" evidence="1">
    <location>
        <begin position="412"/>
        <end position="446"/>
    </location>
</feature>
<evidence type="ECO:0000313" key="5">
    <source>
        <dbReference type="Proteomes" id="UP000000709"/>
    </source>
</evidence>
<dbReference type="KEGG" id="spaa:SPAPADRAFT_67043"/>
<keyword evidence="5" id="KW-1185">Reference proteome</keyword>
<feature type="region of interest" description="Disordered" evidence="2">
    <location>
        <begin position="595"/>
        <end position="892"/>
    </location>
</feature>
<dbReference type="OMA" id="IKKMDCK"/>
<feature type="region of interest" description="Disordered" evidence="2">
    <location>
        <begin position="544"/>
        <end position="576"/>
    </location>
</feature>
<feature type="compositionally biased region" description="Basic residues" evidence="2">
    <location>
        <begin position="882"/>
        <end position="892"/>
    </location>
</feature>
<feature type="compositionally biased region" description="Pro residues" evidence="2">
    <location>
        <begin position="714"/>
        <end position="733"/>
    </location>
</feature>
<dbReference type="Proteomes" id="UP000000709">
    <property type="component" value="Unassembled WGS sequence"/>
</dbReference>
<dbReference type="AlphaFoldDB" id="G3AN14"/>
<proteinExistence type="predicted"/>
<feature type="compositionally biased region" description="Polar residues" evidence="2">
    <location>
        <begin position="852"/>
        <end position="862"/>
    </location>
</feature>
<dbReference type="PANTHER" id="PTHR21708:SF25">
    <property type="entry name" value="PROTEIN PAM1-RELATED"/>
    <property type="match status" value="1"/>
</dbReference>
<accession>G3AN14</accession>
<dbReference type="GeneID" id="18875134"/>
<organism evidence="5">
    <name type="scientific">Spathaspora passalidarum (strain NRRL Y-27907 / 11-Y1)</name>
    <dbReference type="NCBI Taxonomy" id="619300"/>
    <lineage>
        <taxon>Eukaryota</taxon>
        <taxon>Fungi</taxon>
        <taxon>Dikarya</taxon>
        <taxon>Ascomycota</taxon>
        <taxon>Saccharomycotina</taxon>
        <taxon>Pichiomycetes</taxon>
        <taxon>Debaryomycetaceae</taxon>
        <taxon>Spathaspora</taxon>
    </lineage>
</organism>
<dbReference type="GO" id="GO:0005737">
    <property type="term" value="C:cytoplasm"/>
    <property type="evidence" value="ECO:0007669"/>
    <property type="project" value="TreeGrafter"/>
</dbReference>
<evidence type="ECO:0000256" key="2">
    <source>
        <dbReference type="SAM" id="MobiDB-lite"/>
    </source>
</evidence>
<evidence type="ECO:0000256" key="1">
    <source>
        <dbReference type="SAM" id="Coils"/>
    </source>
</evidence>
<dbReference type="eggNOG" id="ENOG502QT3Z">
    <property type="taxonomic scope" value="Eukaryota"/>
</dbReference>
<feature type="compositionally biased region" description="Low complexity" evidence="2">
    <location>
        <begin position="835"/>
        <end position="851"/>
    </location>
</feature>
<keyword evidence="1" id="KW-0175">Coiled coil</keyword>
<dbReference type="HOGENOM" id="CLU_316416_0_0_1"/>
<dbReference type="Pfam" id="PF08546">
    <property type="entry name" value="ApbA_C"/>
    <property type="match status" value="1"/>
</dbReference>
<evidence type="ECO:0000259" key="3">
    <source>
        <dbReference type="Pfam" id="PF08546"/>
    </source>
</evidence>
<feature type="compositionally biased region" description="Polar residues" evidence="2">
    <location>
        <begin position="492"/>
        <end position="510"/>
    </location>
</feature>
<dbReference type="InParanoid" id="G3AN14"/>
<feature type="compositionally biased region" description="Low complexity" evidence="2">
    <location>
        <begin position="600"/>
        <end position="625"/>
    </location>
</feature>
<dbReference type="PANTHER" id="PTHR21708">
    <property type="entry name" value="PROBABLE 2-DEHYDROPANTOATE 2-REDUCTASE"/>
    <property type="match status" value="1"/>
</dbReference>
<reference evidence="4 5" key="1">
    <citation type="journal article" date="2011" name="Proc. Natl. Acad. Sci. U.S.A.">
        <title>Comparative genomics of xylose-fermenting fungi for enhanced biofuel production.</title>
        <authorList>
            <person name="Wohlbach D.J."/>
            <person name="Kuo A."/>
            <person name="Sato T.K."/>
            <person name="Potts K.M."/>
            <person name="Salamov A.A."/>
            <person name="LaButti K.M."/>
            <person name="Sun H."/>
            <person name="Clum A."/>
            <person name="Pangilinan J.L."/>
            <person name="Lindquist E.A."/>
            <person name="Lucas S."/>
            <person name="Lapidus A."/>
            <person name="Jin M."/>
            <person name="Gunawan C."/>
            <person name="Balan V."/>
            <person name="Dale B.E."/>
            <person name="Jeffries T.W."/>
            <person name="Zinkel R."/>
            <person name="Barry K.W."/>
            <person name="Grigoriev I.V."/>
            <person name="Gasch A.P."/>
        </authorList>
    </citation>
    <scope>NUCLEOTIDE SEQUENCE [LARGE SCALE GENOMIC DNA]</scope>
    <source>
        <strain evidence="5">NRRL Y-27907 / 11-Y1</strain>
    </source>
</reference>
<feature type="region of interest" description="Disordered" evidence="2">
    <location>
        <begin position="490"/>
        <end position="519"/>
    </location>
</feature>
<gene>
    <name evidence="4" type="ORF">SPAPADRAFT_67043</name>
</gene>
<dbReference type="Gene3D" id="1.10.1040.10">
    <property type="entry name" value="N-(1-d-carboxylethyl)-l-norvaline Dehydrogenase, domain 2"/>
    <property type="match status" value="1"/>
</dbReference>
<dbReference type="RefSeq" id="XP_007375704.1">
    <property type="nucleotide sequence ID" value="XM_007375642.1"/>
</dbReference>
<protein>
    <recommendedName>
        <fullName evidence="3">Ketopantoate reductase C-terminal domain-containing protein</fullName>
    </recommendedName>
</protein>
<dbReference type="EMBL" id="GL996502">
    <property type="protein sequence ID" value="EGW32428.1"/>
    <property type="molecule type" value="Genomic_DNA"/>
</dbReference>
<dbReference type="OrthoDB" id="5302359at2759"/>
<feature type="compositionally biased region" description="Polar residues" evidence="2">
    <location>
        <begin position="787"/>
        <end position="827"/>
    </location>
</feature>
<name>G3AN14_SPAPN</name>
<feature type="domain" description="Ketopantoate reductase C-terminal" evidence="3">
    <location>
        <begin position="251"/>
        <end position="380"/>
    </location>
</feature>
<dbReference type="InterPro" id="IPR013752">
    <property type="entry name" value="KPA_reductase"/>
</dbReference>